<dbReference type="EMBL" id="SUNH01000007">
    <property type="protein sequence ID" value="TJZ85844.1"/>
    <property type="molecule type" value="Genomic_DNA"/>
</dbReference>
<evidence type="ECO:0000313" key="2">
    <source>
        <dbReference type="EMBL" id="TJZ85844.1"/>
    </source>
</evidence>
<organism evidence="2 3">
    <name type="scientific">Paracoccus hibiscisoli</name>
    <dbReference type="NCBI Taxonomy" id="2023261"/>
    <lineage>
        <taxon>Bacteria</taxon>
        <taxon>Pseudomonadati</taxon>
        <taxon>Pseudomonadota</taxon>
        <taxon>Alphaproteobacteria</taxon>
        <taxon>Rhodobacterales</taxon>
        <taxon>Paracoccaceae</taxon>
        <taxon>Paracoccus</taxon>
    </lineage>
</organism>
<dbReference type="AlphaFoldDB" id="A0A4U0RCG0"/>
<accession>A0A4U0RCG0</accession>
<reference evidence="2 3" key="1">
    <citation type="submission" date="2019-04" db="EMBL/GenBank/DDBJ databases">
        <authorList>
            <person name="Li J."/>
        </authorList>
    </citation>
    <scope>NUCLEOTIDE SEQUENCE [LARGE SCALE GENOMIC DNA]</scope>
    <source>
        <strain evidence="2 3">CCTCC AB2016182</strain>
    </source>
</reference>
<name>A0A4U0RCG0_9RHOB</name>
<gene>
    <name evidence="2" type="ORF">FA740_05435</name>
</gene>
<comment type="caution">
    <text evidence="2">The sequence shown here is derived from an EMBL/GenBank/DDBJ whole genome shotgun (WGS) entry which is preliminary data.</text>
</comment>
<feature type="region of interest" description="Disordered" evidence="1">
    <location>
        <begin position="462"/>
        <end position="481"/>
    </location>
</feature>
<evidence type="ECO:0000313" key="3">
    <source>
        <dbReference type="Proteomes" id="UP000306223"/>
    </source>
</evidence>
<evidence type="ECO:0000256" key="1">
    <source>
        <dbReference type="SAM" id="MobiDB-lite"/>
    </source>
</evidence>
<keyword evidence="3" id="KW-1185">Reference proteome</keyword>
<dbReference type="RefSeq" id="WP_136855769.1">
    <property type="nucleotide sequence ID" value="NZ_SUNH01000007.1"/>
</dbReference>
<protein>
    <submittedName>
        <fullName evidence="2">Uncharacterized protein</fullName>
    </submittedName>
</protein>
<sequence>MPLYFHSPLLAGNPFEGTAGDGMVPGSVSVSEWGEVATSVPVAAARDGRMSIVDYDLASVSHGDISPASGGSTYVDLNDLPPGNGLTQIAATTTDGGSISIEVRPRNTLHSFSNGRGWMLPIDPSTGRLQFEIGRNGRKYYATAGAHGYTKQMIADETGLSLSSISDSYIRTSTVYGRSPEKALDIATVLNIWASDTRGLFNSNWLILQRGYDYSNVEQVFINNQGWVSRSASGESPLHPILITSYGDLALDTPVLKGIEANFQNEEIYTWLAYQDVDFKRYKVASRFSSIFSHVKIVNKDFNFKGGHRTLYMCAGINATWFKEELSPRLYWGGDSPGGTPPHDGACGVYHSGTLSLLMLKCFIDQAGWSDGFSRLDPSIDFPLYPTELVHNVYGQYGSLNVIIRELFTSRAGAQGIQQRGGGVIEDVFFLDNNIAGNNFGVGAYNIPGEGNTPVYRHTVTTSCGGRRGPNRPPARNWGLEVGSRGGVAHNTIFMHARNPNDPVEIATRIAGRNSFDPRHPDTELGWWVRSFVHNYATEWTSQENAVALGRDPAMLNQVTVQNFISTRMDTTGIEEIDKIQAYCMFMRTLTPAQRVAELQAVLAYFRAPWGLNIPARINPTTAVFQPATEITSGILYADRDNWSTQDIPGVQHVDTVQARGVAVRFGENTVNLVSYDSEGGKLELSSGKMTVGTLANCRQVTTIISGQVFITSQENVETYRAESGRIVLNGAATGHNLIVDGQSPEVALGPNHIIASGKVMDLRCGRQGAVGWIGTGTATLTIAAGGTLRFRRFMLDSTVTAAVTAASRMSILERFRLTGDDPQPTVAASLVLAAGSIVEVDTTGVAPGTYDLTGPGVTVVNQGATLPAGVAVVGGVLRLTVS</sequence>
<proteinExistence type="predicted"/>
<dbReference type="Proteomes" id="UP000306223">
    <property type="component" value="Unassembled WGS sequence"/>
</dbReference>
<dbReference type="OrthoDB" id="7796425at2"/>